<keyword evidence="3" id="KW-0732">Signal</keyword>
<feature type="domain" description="3-beta hydroxysteroid dehydrogenase/isomerase" evidence="4">
    <location>
        <begin position="70"/>
        <end position="352"/>
    </location>
</feature>
<accession>A0A318Z2I9</accession>
<dbReference type="OrthoDB" id="10058185at2759"/>
<sequence>MLPAIVAVTGLTFLYLYHVNQGLTQVPEEVRRLSPHRWTVEEIKNAYEDAIRNPVDVGKSVPPKQNRRYIVIGGAGLVGNWIVTHLLARGEKPAAIRILDLQPPPRDILNQGVTFIQTNIVDEAAVAGAFAHPWSEAVAPLPLTVFHNAAVIRPAERHKAFLDRCRKVNVNGTANVLAAAKNHGASCFISTSSGSVALRSTSFWLPPWRRTPRNMVQVISDSTPLPSNHSDFFGNYAVSKAEAESLVRAADDLPSNFRTGCIRPANGIYGIGETSGSITTMYLKTGGNASWLSTITQNFVNAENVSIAHLLYEQRLLEHTATPTSLPNIGGQAFLITDPNPAITFSDVYLLLTTLANTPVAFPRVPAVPFFLLGYLVEWYALLQHVYLPWLLPPVQGELAQLQPGLFSVSNVHVIADDSRARMRPEDGGLGYKPPMGTLYGMCKQLEDWNRRAEGGEVLEGQEVAKRKGKVVSVSGDGGVDVNLVVPAA</sequence>
<name>A0A318Z2I9_9EURO</name>
<organism evidence="5 6">
    <name type="scientific">Aspergillus saccharolyticus JOP 1030-1</name>
    <dbReference type="NCBI Taxonomy" id="1450539"/>
    <lineage>
        <taxon>Eukaryota</taxon>
        <taxon>Fungi</taxon>
        <taxon>Dikarya</taxon>
        <taxon>Ascomycota</taxon>
        <taxon>Pezizomycotina</taxon>
        <taxon>Eurotiomycetes</taxon>
        <taxon>Eurotiomycetidae</taxon>
        <taxon>Eurotiales</taxon>
        <taxon>Aspergillaceae</taxon>
        <taxon>Aspergillus</taxon>
        <taxon>Aspergillus subgen. Circumdati</taxon>
    </lineage>
</organism>
<dbReference type="SUPFAM" id="SSF51735">
    <property type="entry name" value="NAD(P)-binding Rossmann-fold domains"/>
    <property type="match status" value="1"/>
</dbReference>
<dbReference type="RefSeq" id="XP_025427493.1">
    <property type="nucleotide sequence ID" value="XM_025572198.1"/>
</dbReference>
<dbReference type="GO" id="GO:0016616">
    <property type="term" value="F:oxidoreductase activity, acting on the CH-OH group of donors, NAD or NADP as acceptor"/>
    <property type="evidence" value="ECO:0007669"/>
    <property type="project" value="InterPro"/>
</dbReference>
<evidence type="ECO:0000256" key="3">
    <source>
        <dbReference type="SAM" id="SignalP"/>
    </source>
</evidence>
<dbReference type="InterPro" id="IPR036291">
    <property type="entry name" value="NAD(P)-bd_dom_sf"/>
</dbReference>
<feature type="signal peptide" evidence="3">
    <location>
        <begin position="1"/>
        <end position="22"/>
    </location>
</feature>
<dbReference type="InterPro" id="IPR002225">
    <property type="entry name" value="3Beta_OHSteriod_DH/Estase"/>
</dbReference>
<dbReference type="InterPro" id="IPR050177">
    <property type="entry name" value="Lipid_A_modif_metabolic_enz"/>
</dbReference>
<dbReference type="AlphaFoldDB" id="A0A318Z2I9"/>
<protein>
    <submittedName>
        <fullName evidence="5">3-beta hydroxysteroid dehydrogenase/isomerase family protein</fullName>
    </submittedName>
</protein>
<dbReference type="Gene3D" id="3.40.50.720">
    <property type="entry name" value="NAD(P)-binding Rossmann-like Domain"/>
    <property type="match status" value="1"/>
</dbReference>
<keyword evidence="5" id="KW-0413">Isomerase</keyword>
<evidence type="ECO:0000259" key="4">
    <source>
        <dbReference type="Pfam" id="PF01073"/>
    </source>
</evidence>
<evidence type="ECO:0000256" key="1">
    <source>
        <dbReference type="ARBA" id="ARBA00009219"/>
    </source>
</evidence>
<dbReference type="PANTHER" id="PTHR43245:SF51">
    <property type="entry name" value="SHORT CHAIN DEHYDROGENASE_REDUCTASE FAMILY 42E, MEMBER 2"/>
    <property type="match status" value="1"/>
</dbReference>
<dbReference type="GO" id="GO:0006694">
    <property type="term" value="P:steroid biosynthetic process"/>
    <property type="evidence" value="ECO:0007669"/>
    <property type="project" value="InterPro"/>
</dbReference>
<dbReference type="PANTHER" id="PTHR43245">
    <property type="entry name" value="BIFUNCTIONAL POLYMYXIN RESISTANCE PROTEIN ARNA"/>
    <property type="match status" value="1"/>
</dbReference>
<keyword evidence="2" id="KW-0560">Oxidoreductase</keyword>
<dbReference type="STRING" id="1450539.A0A318Z2I9"/>
<dbReference type="GeneID" id="37073426"/>
<evidence type="ECO:0000313" key="6">
    <source>
        <dbReference type="Proteomes" id="UP000248349"/>
    </source>
</evidence>
<dbReference type="GO" id="GO:0016853">
    <property type="term" value="F:isomerase activity"/>
    <property type="evidence" value="ECO:0007669"/>
    <property type="project" value="UniProtKB-KW"/>
</dbReference>
<keyword evidence="6" id="KW-1185">Reference proteome</keyword>
<gene>
    <name evidence="5" type="ORF">BP01DRAFT_305503</name>
</gene>
<reference evidence="5 6" key="1">
    <citation type="submission" date="2016-12" db="EMBL/GenBank/DDBJ databases">
        <title>The genomes of Aspergillus section Nigri reveals drivers in fungal speciation.</title>
        <authorList>
            <consortium name="DOE Joint Genome Institute"/>
            <person name="Vesth T.C."/>
            <person name="Nybo J."/>
            <person name="Theobald S."/>
            <person name="Brandl J."/>
            <person name="Frisvad J.C."/>
            <person name="Nielsen K.F."/>
            <person name="Lyhne E.K."/>
            <person name="Kogle M.E."/>
            <person name="Kuo A."/>
            <person name="Riley R."/>
            <person name="Clum A."/>
            <person name="Nolan M."/>
            <person name="Lipzen A."/>
            <person name="Salamov A."/>
            <person name="Henrissat B."/>
            <person name="Wiebenga A."/>
            <person name="De Vries R.P."/>
            <person name="Grigoriev I.V."/>
            <person name="Mortensen U.H."/>
            <person name="Andersen M.R."/>
            <person name="Baker S.E."/>
        </authorList>
    </citation>
    <scope>NUCLEOTIDE SEQUENCE [LARGE SCALE GENOMIC DNA]</scope>
    <source>
        <strain evidence="5 6">JOP 1030-1</strain>
    </source>
</reference>
<dbReference type="EMBL" id="KZ821263">
    <property type="protein sequence ID" value="PYH41511.1"/>
    <property type="molecule type" value="Genomic_DNA"/>
</dbReference>
<evidence type="ECO:0000256" key="2">
    <source>
        <dbReference type="ARBA" id="ARBA00023002"/>
    </source>
</evidence>
<evidence type="ECO:0000313" key="5">
    <source>
        <dbReference type="EMBL" id="PYH41511.1"/>
    </source>
</evidence>
<dbReference type="Proteomes" id="UP000248349">
    <property type="component" value="Unassembled WGS sequence"/>
</dbReference>
<comment type="similarity">
    <text evidence="1">Belongs to the 3-beta-HSD family.</text>
</comment>
<dbReference type="Pfam" id="PF01073">
    <property type="entry name" value="3Beta_HSD"/>
    <property type="match status" value="1"/>
</dbReference>
<proteinExistence type="inferred from homology"/>
<feature type="chain" id="PRO_5016447898" evidence="3">
    <location>
        <begin position="23"/>
        <end position="489"/>
    </location>
</feature>